<name>X1M5V5_9ZZZZ</name>
<gene>
    <name evidence="2" type="ORF">S06H3_15424</name>
</gene>
<dbReference type="AlphaFoldDB" id="X1M5V5"/>
<comment type="caution">
    <text evidence="2">The sequence shown here is derived from an EMBL/GenBank/DDBJ whole genome shotgun (WGS) entry which is preliminary data.</text>
</comment>
<feature type="region of interest" description="Disordered" evidence="1">
    <location>
        <begin position="121"/>
        <end position="180"/>
    </location>
</feature>
<reference evidence="2" key="1">
    <citation type="journal article" date="2014" name="Front. Microbiol.">
        <title>High frequency of phylogenetically diverse reductive dehalogenase-homologous genes in deep subseafloor sedimentary metagenomes.</title>
        <authorList>
            <person name="Kawai M."/>
            <person name="Futagami T."/>
            <person name="Toyoda A."/>
            <person name="Takaki Y."/>
            <person name="Nishi S."/>
            <person name="Hori S."/>
            <person name="Arai W."/>
            <person name="Tsubouchi T."/>
            <person name="Morono Y."/>
            <person name="Uchiyama I."/>
            <person name="Ito T."/>
            <person name="Fujiyama A."/>
            <person name="Inagaki F."/>
            <person name="Takami H."/>
        </authorList>
    </citation>
    <scope>NUCLEOTIDE SEQUENCE</scope>
    <source>
        <strain evidence="2">Expedition CK06-06</strain>
    </source>
</reference>
<organism evidence="2">
    <name type="scientific">marine sediment metagenome</name>
    <dbReference type="NCBI Taxonomy" id="412755"/>
    <lineage>
        <taxon>unclassified sequences</taxon>
        <taxon>metagenomes</taxon>
        <taxon>ecological metagenomes</taxon>
    </lineage>
</organism>
<dbReference type="EMBL" id="BARV01007591">
    <property type="protein sequence ID" value="GAI10050.1"/>
    <property type="molecule type" value="Genomic_DNA"/>
</dbReference>
<protein>
    <submittedName>
        <fullName evidence="2">Uncharacterized protein</fullName>
    </submittedName>
</protein>
<sequence length="180" mass="19087">GTTNRTKTVGGHLFEALLEVGFEAVINGVELIPHSVPPPALFAPGQLRNNVAKVYIHPKYAGLTGSIRARVFDAFGGMLASAEKPFAIGTEISPLAIYPMPSGIVKGIDIPFLSPDEVTEGVLMGGSSGKRQQAPPAPPAPKPRVDYSKGKPAPGIDYTTEPEPEPEWQGERYTTGKRIG</sequence>
<proteinExistence type="predicted"/>
<accession>X1M5V5</accession>
<evidence type="ECO:0000313" key="2">
    <source>
        <dbReference type="EMBL" id="GAI10050.1"/>
    </source>
</evidence>
<evidence type="ECO:0000256" key="1">
    <source>
        <dbReference type="SAM" id="MobiDB-lite"/>
    </source>
</evidence>
<feature type="non-terminal residue" evidence="2">
    <location>
        <position position="1"/>
    </location>
</feature>